<proteinExistence type="predicted"/>
<accession>A0A0C2SB82</accession>
<keyword evidence="2" id="KW-1185">Reference proteome</keyword>
<evidence type="ECO:0000313" key="1">
    <source>
        <dbReference type="EMBL" id="KIL60070.1"/>
    </source>
</evidence>
<dbReference type="EMBL" id="KN818305">
    <property type="protein sequence ID" value="KIL60070.1"/>
    <property type="molecule type" value="Genomic_DNA"/>
</dbReference>
<dbReference type="OrthoDB" id="3213671at2759"/>
<dbReference type="AlphaFoldDB" id="A0A0C2SB82"/>
<name>A0A0C2SB82_AMAMK</name>
<dbReference type="InParanoid" id="A0A0C2SB82"/>
<organism evidence="1 2">
    <name type="scientific">Amanita muscaria (strain Koide BX008)</name>
    <dbReference type="NCBI Taxonomy" id="946122"/>
    <lineage>
        <taxon>Eukaryota</taxon>
        <taxon>Fungi</taxon>
        <taxon>Dikarya</taxon>
        <taxon>Basidiomycota</taxon>
        <taxon>Agaricomycotina</taxon>
        <taxon>Agaricomycetes</taxon>
        <taxon>Agaricomycetidae</taxon>
        <taxon>Agaricales</taxon>
        <taxon>Pluteineae</taxon>
        <taxon>Amanitaceae</taxon>
        <taxon>Amanita</taxon>
    </lineage>
</organism>
<reference evidence="1 2" key="1">
    <citation type="submission" date="2014-04" db="EMBL/GenBank/DDBJ databases">
        <title>Evolutionary Origins and Diversification of the Mycorrhizal Mutualists.</title>
        <authorList>
            <consortium name="DOE Joint Genome Institute"/>
            <consortium name="Mycorrhizal Genomics Consortium"/>
            <person name="Kohler A."/>
            <person name="Kuo A."/>
            <person name="Nagy L.G."/>
            <person name="Floudas D."/>
            <person name="Copeland A."/>
            <person name="Barry K.W."/>
            <person name="Cichocki N."/>
            <person name="Veneault-Fourrey C."/>
            <person name="LaButti K."/>
            <person name="Lindquist E.A."/>
            <person name="Lipzen A."/>
            <person name="Lundell T."/>
            <person name="Morin E."/>
            <person name="Murat C."/>
            <person name="Riley R."/>
            <person name="Ohm R."/>
            <person name="Sun H."/>
            <person name="Tunlid A."/>
            <person name="Henrissat B."/>
            <person name="Grigoriev I.V."/>
            <person name="Hibbett D.S."/>
            <person name="Martin F."/>
        </authorList>
    </citation>
    <scope>NUCLEOTIDE SEQUENCE [LARGE SCALE GENOMIC DNA]</scope>
    <source>
        <strain evidence="1 2">Koide BX008</strain>
    </source>
</reference>
<evidence type="ECO:0000313" key="2">
    <source>
        <dbReference type="Proteomes" id="UP000054549"/>
    </source>
</evidence>
<dbReference type="Proteomes" id="UP000054549">
    <property type="component" value="Unassembled WGS sequence"/>
</dbReference>
<gene>
    <name evidence="1" type="ORF">M378DRAFT_958673</name>
</gene>
<protein>
    <submittedName>
        <fullName evidence="1">Uncharacterized protein</fullName>
    </submittedName>
</protein>
<sequence>MRKWMRPHMHRRVTQHVTSCLSTTMANLVRSAKSGSNWTTAELLAFNVEVQTVGAATFFNTPELPAPTVSETILHNLDRPDGPLSKDDRHFFQYLKEAEGANSEDSSAVDDFTAFLLRMLDYDNDGRVIRMQKELSFYMAGQHVDAIPDVCLTNDHDYFLLVQGDKCTADNPEPQLIAESVAAFYQNHLRCVHAGLPLPQSQVILGITMVGTAPFFYRTTISESLLNALVTASYPTDKTVVFKFIPPVPNQMSYTIDGMRPLCNRRVVFQCLEAFKRFIN</sequence>
<dbReference type="HOGENOM" id="CLU_078038_0_0_1"/>